<evidence type="ECO:0000256" key="2">
    <source>
        <dbReference type="ARBA" id="ARBA00022448"/>
    </source>
</evidence>
<dbReference type="Gene3D" id="6.10.140.1910">
    <property type="match status" value="1"/>
</dbReference>
<name>A0AAV2QT90_MEGNR</name>
<dbReference type="PROSITE" id="PS50096">
    <property type="entry name" value="IQ"/>
    <property type="match status" value="1"/>
</dbReference>
<keyword evidence="2" id="KW-0813">Transport</keyword>
<comment type="catalytic activity">
    <reaction evidence="7">
        <text>K(+)(in) = K(+)(out)</text>
        <dbReference type="Rhea" id="RHEA:29463"/>
        <dbReference type="ChEBI" id="CHEBI:29103"/>
    </reaction>
</comment>
<evidence type="ECO:0000313" key="12">
    <source>
        <dbReference type="Proteomes" id="UP001497623"/>
    </source>
</evidence>
<evidence type="ECO:0000256" key="4">
    <source>
        <dbReference type="ARBA" id="ARBA00022958"/>
    </source>
</evidence>
<organism evidence="11 12">
    <name type="scientific">Meganyctiphanes norvegica</name>
    <name type="common">Northern krill</name>
    <name type="synonym">Thysanopoda norvegica</name>
    <dbReference type="NCBI Taxonomy" id="48144"/>
    <lineage>
        <taxon>Eukaryota</taxon>
        <taxon>Metazoa</taxon>
        <taxon>Ecdysozoa</taxon>
        <taxon>Arthropoda</taxon>
        <taxon>Crustacea</taxon>
        <taxon>Multicrustacea</taxon>
        <taxon>Malacostraca</taxon>
        <taxon>Eumalacostraca</taxon>
        <taxon>Eucarida</taxon>
        <taxon>Euphausiacea</taxon>
        <taxon>Euphausiidae</taxon>
        <taxon>Meganyctiphanes</taxon>
    </lineage>
</organism>
<evidence type="ECO:0000256" key="7">
    <source>
        <dbReference type="ARBA" id="ARBA00034430"/>
    </source>
</evidence>
<dbReference type="GO" id="GO:0008076">
    <property type="term" value="C:voltage-gated potassium channel complex"/>
    <property type="evidence" value="ECO:0007669"/>
    <property type="project" value="TreeGrafter"/>
</dbReference>
<keyword evidence="3" id="KW-1003">Cell membrane</keyword>
<dbReference type="GO" id="GO:0005249">
    <property type="term" value="F:voltage-gated potassium channel activity"/>
    <property type="evidence" value="ECO:0007669"/>
    <property type="project" value="InterPro"/>
</dbReference>
<keyword evidence="6" id="KW-0407">Ion channel</keyword>
<feature type="region of interest" description="Disordered" evidence="8">
    <location>
        <begin position="395"/>
        <end position="435"/>
    </location>
</feature>
<evidence type="ECO:0000256" key="9">
    <source>
        <dbReference type="SAM" id="Phobius"/>
    </source>
</evidence>
<evidence type="ECO:0000259" key="10">
    <source>
        <dbReference type="Pfam" id="PF03520"/>
    </source>
</evidence>
<comment type="subcellular location">
    <subcellularLocation>
        <location evidence="1">Cell membrane</location>
        <topology evidence="1">Multi-pass membrane protein</topology>
    </subcellularLocation>
</comment>
<keyword evidence="12" id="KW-1185">Reference proteome</keyword>
<dbReference type="PANTHER" id="PTHR47735:SF9">
    <property type="entry name" value="POTASSIUM VOLTAGE-GATED CHANNEL SUBFAMILY KQT MEMBER 4-LIKE ISOFORM X1"/>
    <property type="match status" value="1"/>
</dbReference>
<protein>
    <recommendedName>
        <fullName evidence="10">Potassium channel voltage dependent KCNQ C-terminal domain-containing protein</fullName>
    </recommendedName>
</protein>
<keyword evidence="9" id="KW-1133">Transmembrane helix</keyword>
<dbReference type="Pfam" id="PF03520">
    <property type="entry name" value="KCNQ_channel"/>
    <property type="match status" value="1"/>
</dbReference>
<keyword evidence="4" id="KW-0630">Potassium</keyword>
<evidence type="ECO:0000256" key="8">
    <source>
        <dbReference type="SAM" id="MobiDB-lite"/>
    </source>
</evidence>
<evidence type="ECO:0000256" key="3">
    <source>
        <dbReference type="ARBA" id="ARBA00022475"/>
    </source>
</evidence>
<sequence>MQSAQVVFTCNKIIDVPIHLRLVGTATGTRALSIAWAITRCLKLYHMIVLNQSLGVKQAFRNIVYWKLTLILAASKHYIGCLGALFCLFLIYEINRDMKQRTFENILIWKLNVVIFNLKLSFKSSLPYGRVVEKNYCVIIDFFQYKMSETIPRPHFEYISSVVRQQSQLIKVEHQSSAPILRLQPCSAADEHLTLFDPLPSPNPTLFGIFTFLMLSPTNRSQNSENPIENKQFRAYFVLRDVSIADWILRSYCMAQVIFENFSLLSRKDCYIDEDDDHPRYLQLNSQHKAAIRALRKIRYFIARRKFKEALKPYDVKDVIEQYSSGHADLLTRVKCLHGRLDQILGRQGSKAKDVYESKISLASRIVKVERQVDDIESKLDGLIDLYMEDRKKLLALPPPPLGPSGHPPPAPSAHTSSSYDAPTQLPTSHVPTTSSFATTSAASLSVPGAPPPYSPTSSAPLKPILVDHKQASEPNTPTSKNFERQLTRGYSDVSQRMKKRVTLSSLPSRHSLDTRIESDLLQVPQMVQIDQYNPPYIDDDCD</sequence>
<dbReference type="AlphaFoldDB" id="A0AAV2QT90"/>
<comment type="caution">
    <text evidence="11">The sequence shown here is derived from an EMBL/GenBank/DDBJ whole genome shotgun (WGS) entry which is preliminary data.</text>
</comment>
<reference evidence="11 12" key="1">
    <citation type="submission" date="2024-05" db="EMBL/GenBank/DDBJ databases">
        <authorList>
            <person name="Wallberg A."/>
        </authorList>
    </citation>
    <scope>NUCLEOTIDE SEQUENCE [LARGE SCALE GENOMIC DNA]</scope>
</reference>
<accession>A0AAV2QT90</accession>
<keyword evidence="5" id="KW-0406">Ion transport</keyword>
<feature type="compositionally biased region" description="Pro residues" evidence="8">
    <location>
        <begin position="397"/>
        <end position="412"/>
    </location>
</feature>
<evidence type="ECO:0000256" key="5">
    <source>
        <dbReference type="ARBA" id="ARBA00023065"/>
    </source>
</evidence>
<feature type="compositionally biased region" description="Polar residues" evidence="8">
    <location>
        <begin position="416"/>
        <end position="432"/>
    </location>
</feature>
<feature type="non-terminal residue" evidence="11">
    <location>
        <position position="543"/>
    </location>
</feature>
<keyword evidence="9" id="KW-0472">Membrane</keyword>
<evidence type="ECO:0000313" key="11">
    <source>
        <dbReference type="EMBL" id="CAL4096319.1"/>
    </source>
</evidence>
<dbReference type="EMBL" id="CAXKWB010009941">
    <property type="protein sequence ID" value="CAL4096319.1"/>
    <property type="molecule type" value="Genomic_DNA"/>
</dbReference>
<feature type="region of interest" description="Disordered" evidence="8">
    <location>
        <begin position="443"/>
        <end position="462"/>
    </location>
</feature>
<feature type="transmembrane region" description="Helical" evidence="9">
    <location>
        <begin position="70"/>
        <end position="92"/>
    </location>
</feature>
<proteinExistence type="predicted"/>
<dbReference type="PANTHER" id="PTHR47735">
    <property type="entry name" value="POTASSIUM VOLTAGE-GATED CHANNEL SUBFAMILY KQT MEMBER 4"/>
    <property type="match status" value="1"/>
</dbReference>
<dbReference type="Proteomes" id="UP001497623">
    <property type="component" value="Unassembled WGS sequence"/>
</dbReference>
<gene>
    <name evidence="11" type="ORF">MNOR_LOCUS15701</name>
</gene>
<dbReference type="InterPro" id="IPR013821">
    <property type="entry name" value="K_chnl_volt-dep_KCNQ_C"/>
</dbReference>
<feature type="domain" description="Potassium channel voltage dependent KCNQ C-terminal" evidence="10">
    <location>
        <begin position="284"/>
        <end position="391"/>
    </location>
</feature>
<dbReference type="InterPro" id="IPR003937">
    <property type="entry name" value="K_chnl_volt-dep_KCNQ"/>
</dbReference>
<keyword evidence="9" id="KW-0812">Transmembrane</keyword>
<evidence type="ECO:0000256" key="1">
    <source>
        <dbReference type="ARBA" id="ARBA00004651"/>
    </source>
</evidence>
<evidence type="ECO:0000256" key="6">
    <source>
        <dbReference type="ARBA" id="ARBA00023303"/>
    </source>
</evidence>